<dbReference type="InterPro" id="IPR009057">
    <property type="entry name" value="Homeodomain-like_sf"/>
</dbReference>
<dbReference type="InterPro" id="IPR011006">
    <property type="entry name" value="CheY-like_superfamily"/>
</dbReference>
<dbReference type="PANTHER" id="PTHR42713">
    <property type="entry name" value="HISTIDINE KINASE-RELATED"/>
    <property type="match status" value="1"/>
</dbReference>
<dbReference type="CDD" id="cd17536">
    <property type="entry name" value="REC_YesN-like"/>
    <property type="match status" value="1"/>
</dbReference>
<dbReference type="GO" id="GO:0003700">
    <property type="term" value="F:DNA-binding transcription factor activity"/>
    <property type="evidence" value="ECO:0007669"/>
    <property type="project" value="InterPro"/>
</dbReference>
<dbReference type="PROSITE" id="PS50110">
    <property type="entry name" value="RESPONSE_REGULATORY"/>
    <property type="match status" value="1"/>
</dbReference>
<evidence type="ECO:0000256" key="6">
    <source>
        <dbReference type="ARBA" id="ARBA00023015"/>
    </source>
</evidence>
<dbReference type="SUPFAM" id="SSF52172">
    <property type="entry name" value="CheY-like"/>
    <property type="match status" value="1"/>
</dbReference>
<dbReference type="InterPro" id="IPR001789">
    <property type="entry name" value="Sig_transdc_resp-reg_receiver"/>
</dbReference>
<comment type="subcellular location">
    <subcellularLocation>
        <location evidence="1">Cytoplasm</location>
    </subcellularLocation>
</comment>
<evidence type="ECO:0000256" key="9">
    <source>
        <dbReference type="ARBA" id="ARBA00024867"/>
    </source>
</evidence>
<gene>
    <name evidence="13" type="ORF">E5259_28375</name>
</gene>
<dbReference type="PROSITE" id="PS00041">
    <property type="entry name" value="HTH_ARAC_FAMILY_1"/>
    <property type="match status" value="1"/>
</dbReference>
<dbReference type="Gene3D" id="1.10.10.60">
    <property type="entry name" value="Homeodomain-like"/>
    <property type="match status" value="2"/>
</dbReference>
<feature type="domain" description="Response regulatory" evidence="12">
    <location>
        <begin position="11"/>
        <end position="127"/>
    </location>
</feature>
<dbReference type="SMART" id="SM00448">
    <property type="entry name" value="REC"/>
    <property type="match status" value="1"/>
</dbReference>
<name>A0A7G5N2S3_9FIRM</name>
<dbReference type="Gene3D" id="3.40.50.2300">
    <property type="match status" value="1"/>
</dbReference>
<dbReference type="GO" id="GO:0005737">
    <property type="term" value="C:cytoplasm"/>
    <property type="evidence" value="ECO:0007669"/>
    <property type="project" value="UniProtKB-SubCell"/>
</dbReference>
<keyword evidence="7" id="KW-0238">DNA-binding</keyword>
<dbReference type="InterPro" id="IPR018060">
    <property type="entry name" value="HTH_AraC"/>
</dbReference>
<keyword evidence="6" id="KW-0805">Transcription regulation</keyword>
<keyword evidence="5" id="KW-0902">Two-component regulatory system</keyword>
<dbReference type="Pfam" id="PF12833">
    <property type="entry name" value="HTH_18"/>
    <property type="match status" value="1"/>
</dbReference>
<evidence type="ECO:0000256" key="1">
    <source>
        <dbReference type="ARBA" id="ARBA00004496"/>
    </source>
</evidence>
<dbReference type="GO" id="GO:0000160">
    <property type="term" value="P:phosphorelay signal transduction system"/>
    <property type="evidence" value="ECO:0007669"/>
    <property type="project" value="UniProtKB-KW"/>
</dbReference>
<evidence type="ECO:0000256" key="3">
    <source>
        <dbReference type="ARBA" id="ARBA00022490"/>
    </source>
</evidence>
<dbReference type="InterPro" id="IPR018062">
    <property type="entry name" value="HTH_AraC-typ_CS"/>
</dbReference>
<dbReference type="PANTHER" id="PTHR42713:SF3">
    <property type="entry name" value="TRANSCRIPTIONAL REGULATORY PROTEIN HPTR"/>
    <property type="match status" value="1"/>
</dbReference>
<organism evidence="13 14">
    <name type="scientific">Blautia producta</name>
    <dbReference type="NCBI Taxonomy" id="33035"/>
    <lineage>
        <taxon>Bacteria</taxon>
        <taxon>Bacillati</taxon>
        <taxon>Bacillota</taxon>
        <taxon>Clostridia</taxon>
        <taxon>Lachnospirales</taxon>
        <taxon>Lachnospiraceae</taxon>
        <taxon>Blautia</taxon>
    </lineage>
</organism>
<dbReference type="PROSITE" id="PS01124">
    <property type="entry name" value="HTH_ARAC_FAMILY_2"/>
    <property type="match status" value="1"/>
</dbReference>
<keyword evidence="3" id="KW-0963">Cytoplasm</keyword>
<proteinExistence type="predicted"/>
<evidence type="ECO:0000259" key="11">
    <source>
        <dbReference type="PROSITE" id="PS01124"/>
    </source>
</evidence>
<reference evidence="13 14" key="1">
    <citation type="submission" date="2019-04" db="EMBL/GenBank/DDBJ databases">
        <authorList>
            <person name="Schori C."/>
            <person name="Ahrens C."/>
        </authorList>
    </citation>
    <scope>NUCLEOTIDE SEQUENCE [LARGE SCALE GENOMIC DNA]</scope>
    <source>
        <strain evidence="13 14">DSM 2950</strain>
    </source>
</reference>
<dbReference type="EMBL" id="CP039126">
    <property type="protein sequence ID" value="QMW81166.1"/>
    <property type="molecule type" value="Genomic_DNA"/>
</dbReference>
<protein>
    <recommendedName>
        <fullName evidence="2">Stage 0 sporulation protein A homolog</fullName>
    </recommendedName>
</protein>
<dbReference type="GO" id="GO:0043565">
    <property type="term" value="F:sequence-specific DNA binding"/>
    <property type="evidence" value="ECO:0007669"/>
    <property type="project" value="InterPro"/>
</dbReference>
<sequence>MRLCRGEHMINMLIVDDEIVMRRGLSFIPWEKAGVCLAGTASSGMEALEIIKQKDIQILFTDIQMPDINGLELIRAANLLNPSIQSVLLTGHNNFNYAKEAISFHVYDYILKPCDPNEVLEIIGKLAKKIEEETQYKQINQDTISEIQKQTLQNTLLQIYTNQNVTNHELLTLKDSDFFKSGLYLAAQGSCSAGDTGKIESFLKDQDDPCFSFIYFFPANNKFVLLIKSCRSIPDTTERVSAWLCSMQETLLQEHNCTISIGLGKETSSCQEISEAYRTAMESSDLFFSHSETTFISYDSVSGLLNQADSGPVCQKILSQLEQRNYTLIRESLAKLTELYRASWNTASKIRLTMIDLCLLASGLVAQKKNEAFSGLKAEQLLSINQADSLSALIDQTLQILTHCIDDLNGTSDTSYHHIVKDCLTYIEAHYTEDISISKAALDIHVNADYLARILKKEYGLPFSQILTNIRLEKACSLLCDMDLSISEVSCRTGFRDFRYFGQVFKTRYKMTPREYRKTVKKKNI</sequence>
<evidence type="ECO:0000256" key="4">
    <source>
        <dbReference type="ARBA" id="ARBA00022553"/>
    </source>
</evidence>
<comment type="function">
    <text evidence="9">May play the central regulatory role in sporulation. It may be an element of the effector pathway responsible for the activation of sporulation genes in response to nutritional stress. Spo0A may act in concert with spo0H (a sigma factor) to control the expression of some genes that are critical to the sporulation process.</text>
</comment>
<dbReference type="SUPFAM" id="SSF46689">
    <property type="entry name" value="Homeodomain-like"/>
    <property type="match status" value="1"/>
</dbReference>
<evidence type="ECO:0000256" key="7">
    <source>
        <dbReference type="ARBA" id="ARBA00023125"/>
    </source>
</evidence>
<evidence type="ECO:0000256" key="8">
    <source>
        <dbReference type="ARBA" id="ARBA00023163"/>
    </source>
</evidence>
<dbReference type="SMART" id="SM00342">
    <property type="entry name" value="HTH_ARAC"/>
    <property type="match status" value="1"/>
</dbReference>
<evidence type="ECO:0000259" key="12">
    <source>
        <dbReference type="PROSITE" id="PS50110"/>
    </source>
</evidence>
<evidence type="ECO:0000313" key="13">
    <source>
        <dbReference type="EMBL" id="QMW81166.1"/>
    </source>
</evidence>
<dbReference type="InterPro" id="IPR051552">
    <property type="entry name" value="HptR"/>
</dbReference>
<accession>A0A7G5N2S3</accession>
<keyword evidence="8" id="KW-0804">Transcription</keyword>
<feature type="domain" description="HTH araC/xylS-type" evidence="11">
    <location>
        <begin position="421"/>
        <end position="519"/>
    </location>
</feature>
<evidence type="ECO:0000313" key="14">
    <source>
        <dbReference type="Proteomes" id="UP000515789"/>
    </source>
</evidence>
<dbReference type="Pfam" id="PF00072">
    <property type="entry name" value="Response_reg"/>
    <property type="match status" value="1"/>
</dbReference>
<dbReference type="Proteomes" id="UP000515789">
    <property type="component" value="Chromosome"/>
</dbReference>
<evidence type="ECO:0000256" key="10">
    <source>
        <dbReference type="PROSITE-ProRule" id="PRU00169"/>
    </source>
</evidence>
<feature type="modified residue" description="4-aspartylphosphate" evidence="10">
    <location>
        <position position="62"/>
    </location>
</feature>
<dbReference type="AlphaFoldDB" id="A0A7G5N2S3"/>
<evidence type="ECO:0000256" key="2">
    <source>
        <dbReference type="ARBA" id="ARBA00018672"/>
    </source>
</evidence>
<evidence type="ECO:0000256" key="5">
    <source>
        <dbReference type="ARBA" id="ARBA00023012"/>
    </source>
</evidence>
<keyword evidence="4 10" id="KW-0597">Phosphoprotein</keyword>